<comment type="caution">
    <text evidence="1">The sequence shown here is derived from an EMBL/GenBank/DDBJ whole genome shotgun (WGS) entry which is preliminary data.</text>
</comment>
<reference evidence="1" key="1">
    <citation type="submission" date="2023-04" db="EMBL/GenBank/DDBJ databases">
        <title>Ambrosiozyma monospora NBRC 1965.</title>
        <authorList>
            <person name="Ichikawa N."/>
            <person name="Sato H."/>
            <person name="Tonouchi N."/>
        </authorList>
    </citation>
    <scope>NUCLEOTIDE SEQUENCE</scope>
    <source>
        <strain evidence="1">NBRC 1965</strain>
    </source>
</reference>
<evidence type="ECO:0000313" key="2">
    <source>
        <dbReference type="Proteomes" id="UP001165063"/>
    </source>
</evidence>
<protein>
    <submittedName>
        <fullName evidence="1">Unnamed protein product</fullName>
    </submittedName>
</protein>
<keyword evidence="2" id="KW-1185">Reference proteome</keyword>
<sequence>MSLQEFRQICDSLPLELNLNIQKNFLLTLNIHQILALPKLDPSWILSVKNLLKETTINVVHLMGINGSSFYELACHFENIDGQLYVGSTKFRAFVNFIMRYNISPPVLKFSQIDSSGMPFFDNSSRLTFFGMVMKNSDLVTLTLKSRRIGHVRLHLEDITDLVDTGLHYKLTDVSIAASCFNYWEVYHSPIFIAEFQNIKKIVFELSILEELVWLTSAFNWQQTLSDTDELDAVEYSKFKFIHLLKNVEEMKFSISEDVESKLPENEHIYANFAKAILNFLPLTNSKIMFGASTSFENIEDWLSLNSVLEGHVASHLIHFKDYTTCLSLKIRPTIIARENRVRQYIEWIQNFRNLRSLSLVVRSSFRTPLDGLIPISKSLKHLQLSRYFPMKSSFNSRCFESLVSLGLENSQLPDWVFKDLPDKLVRLTIIRCEKHMDHPDHTQLMVPSTLKYFTWESNTLIMPTLIPSSAITPHLEEVCLLFDYAWLFNENPFKNVGVRMLILQFDAQSRFTNFEKVMKDSFEETDELAVSISFQYGAGYINQFDTSNLPRNITKLTTSMYFGVMTGIFPESITFFDVHLLSGNSFRSLSQFSETWNVKSLVIRVDGISDLNFENGFSKKGLQSLCLKLSSAVNKVTLGEIPDSLIALDVETMTDDSNINKCRPCLFVRELTPKLNGFDIFDAFGEVFTTTTTE</sequence>
<dbReference type="Proteomes" id="UP001165063">
    <property type="component" value="Unassembled WGS sequence"/>
</dbReference>
<dbReference type="AlphaFoldDB" id="A0A9W6YUI6"/>
<evidence type="ECO:0000313" key="1">
    <source>
        <dbReference type="EMBL" id="GMG23921.1"/>
    </source>
</evidence>
<name>A0A9W6YUI6_AMBMO</name>
<accession>A0A9W6YUI6</accession>
<proteinExistence type="predicted"/>
<dbReference type="EMBL" id="BSXU01001110">
    <property type="protein sequence ID" value="GMG23921.1"/>
    <property type="molecule type" value="Genomic_DNA"/>
</dbReference>
<organism evidence="1 2">
    <name type="scientific">Ambrosiozyma monospora</name>
    <name type="common">Yeast</name>
    <name type="synonym">Endomycopsis monosporus</name>
    <dbReference type="NCBI Taxonomy" id="43982"/>
    <lineage>
        <taxon>Eukaryota</taxon>
        <taxon>Fungi</taxon>
        <taxon>Dikarya</taxon>
        <taxon>Ascomycota</taxon>
        <taxon>Saccharomycotina</taxon>
        <taxon>Pichiomycetes</taxon>
        <taxon>Pichiales</taxon>
        <taxon>Pichiaceae</taxon>
        <taxon>Ambrosiozyma</taxon>
    </lineage>
</organism>
<gene>
    <name evidence="1" type="ORF">Amon01_000286400</name>
</gene>